<feature type="transmembrane region" description="Helical" evidence="1">
    <location>
        <begin position="79"/>
        <end position="103"/>
    </location>
</feature>
<sequence>MFDIFCRVLYPFHMYFLLYLCVNQDINFALPNVQSKDINEIIFSSLPNRDQLQVKINRGKDQLNAYHSTNTRANVIKTVFIIVGGILMLAIVGGIISIIVYYVKQE</sequence>
<keyword evidence="1" id="KW-1133">Transmembrane helix</keyword>
<gene>
    <name evidence="2" type="ORF">KQP761_LOCUS18607</name>
</gene>
<protein>
    <submittedName>
        <fullName evidence="2">Uncharacterized protein</fullName>
    </submittedName>
</protein>
<keyword evidence="1" id="KW-0472">Membrane</keyword>
<dbReference type="AlphaFoldDB" id="A0A815XYA5"/>
<organism evidence="2 3">
    <name type="scientific">Rotaria magnacalcarata</name>
    <dbReference type="NCBI Taxonomy" id="392030"/>
    <lineage>
        <taxon>Eukaryota</taxon>
        <taxon>Metazoa</taxon>
        <taxon>Spiralia</taxon>
        <taxon>Gnathifera</taxon>
        <taxon>Rotifera</taxon>
        <taxon>Eurotatoria</taxon>
        <taxon>Bdelloidea</taxon>
        <taxon>Philodinida</taxon>
        <taxon>Philodinidae</taxon>
        <taxon>Rotaria</taxon>
    </lineage>
</organism>
<dbReference type="Proteomes" id="UP000663834">
    <property type="component" value="Unassembled WGS sequence"/>
</dbReference>
<dbReference type="EMBL" id="CAJNOW010009499">
    <property type="protein sequence ID" value="CAF1564130.1"/>
    <property type="molecule type" value="Genomic_DNA"/>
</dbReference>
<evidence type="ECO:0000313" key="2">
    <source>
        <dbReference type="EMBL" id="CAF1564130.1"/>
    </source>
</evidence>
<dbReference type="OrthoDB" id="10095895at2759"/>
<comment type="caution">
    <text evidence="2">The sequence shown here is derived from an EMBL/GenBank/DDBJ whole genome shotgun (WGS) entry which is preliminary data.</text>
</comment>
<evidence type="ECO:0000313" key="3">
    <source>
        <dbReference type="Proteomes" id="UP000663834"/>
    </source>
</evidence>
<reference evidence="2" key="1">
    <citation type="submission" date="2021-02" db="EMBL/GenBank/DDBJ databases">
        <authorList>
            <person name="Nowell W R."/>
        </authorList>
    </citation>
    <scope>NUCLEOTIDE SEQUENCE</scope>
</reference>
<evidence type="ECO:0000256" key="1">
    <source>
        <dbReference type="SAM" id="Phobius"/>
    </source>
</evidence>
<proteinExistence type="predicted"/>
<keyword evidence="1" id="KW-0812">Transmembrane</keyword>
<name>A0A815XYA5_9BILA</name>
<accession>A0A815XYA5</accession>